<keyword evidence="2" id="KW-1185">Reference proteome</keyword>
<reference evidence="1" key="1">
    <citation type="submission" date="2023-04" db="EMBL/GenBank/DDBJ databases">
        <title>Phytophthora lilii NBRC 32176.</title>
        <authorList>
            <person name="Ichikawa N."/>
            <person name="Sato H."/>
            <person name="Tonouchi N."/>
        </authorList>
    </citation>
    <scope>NUCLEOTIDE SEQUENCE</scope>
    <source>
        <strain evidence="1">NBRC 32176</strain>
    </source>
</reference>
<dbReference type="AlphaFoldDB" id="A0A9W6TXT6"/>
<dbReference type="EMBL" id="BSXW01000427">
    <property type="protein sequence ID" value="GMF22024.1"/>
    <property type="molecule type" value="Genomic_DNA"/>
</dbReference>
<protein>
    <submittedName>
        <fullName evidence="1">Unnamed protein product</fullName>
    </submittedName>
</protein>
<name>A0A9W6TXT6_9STRA</name>
<comment type="caution">
    <text evidence="1">The sequence shown here is derived from an EMBL/GenBank/DDBJ whole genome shotgun (WGS) entry which is preliminary data.</text>
</comment>
<dbReference type="OrthoDB" id="128409at2759"/>
<sequence length="291" mass="33486">MRQSNFLTKTDVQDDDDDEDRAFNLRLPTWFRLWRLRQVAGKVKTTDVISAKESAWIDRWVAKDLSPDYLYKMLGLAKQGDKAMQSQNYRLFEEYNNRLFAKDQALYQSWMEKLMTPEDVYKALKLDKLKGAKVAKSKNYRRYEVYLVKYYETNNSKYSLFLVTFGLALLGTVNTVTEPTVVLVANALGAIPNLLELFEKKNCSYAVDIEVAPPRQLQGAKEMNTGKRKEEIHSKRNTTLLLMQTMMVLNEGSSCYLLNRGIRCFGVGMIQNTCKIKVITIRHASVGITVD</sequence>
<gene>
    <name evidence="1" type="ORF">Plil01_000873900</name>
</gene>
<dbReference type="Proteomes" id="UP001165083">
    <property type="component" value="Unassembled WGS sequence"/>
</dbReference>
<organism evidence="1 2">
    <name type="scientific">Phytophthora lilii</name>
    <dbReference type="NCBI Taxonomy" id="2077276"/>
    <lineage>
        <taxon>Eukaryota</taxon>
        <taxon>Sar</taxon>
        <taxon>Stramenopiles</taxon>
        <taxon>Oomycota</taxon>
        <taxon>Peronosporomycetes</taxon>
        <taxon>Peronosporales</taxon>
        <taxon>Peronosporaceae</taxon>
        <taxon>Phytophthora</taxon>
    </lineage>
</organism>
<proteinExistence type="predicted"/>
<evidence type="ECO:0000313" key="1">
    <source>
        <dbReference type="EMBL" id="GMF22024.1"/>
    </source>
</evidence>
<evidence type="ECO:0000313" key="2">
    <source>
        <dbReference type="Proteomes" id="UP001165083"/>
    </source>
</evidence>
<accession>A0A9W6TXT6</accession>